<dbReference type="FunFam" id="2.110.10.10:FF:000005">
    <property type="entry name" value="Stromelysin-3 preproprotein"/>
    <property type="match status" value="1"/>
</dbReference>
<keyword evidence="6" id="KW-0165">Cleavage on pair of basic residues</keyword>
<dbReference type="GO" id="GO:0004222">
    <property type="term" value="F:metalloendopeptidase activity"/>
    <property type="evidence" value="ECO:0007669"/>
    <property type="project" value="InterPro"/>
</dbReference>
<dbReference type="Gene3D" id="3.40.390.10">
    <property type="entry name" value="Collagenase (Catalytic Domain)"/>
    <property type="match status" value="1"/>
</dbReference>
<dbReference type="CDD" id="cd04278">
    <property type="entry name" value="ZnMc_MMP"/>
    <property type="match status" value="1"/>
</dbReference>
<feature type="binding site" evidence="21">
    <location>
        <position position="197"/>
    </location>
    <ligand>
        <name>Ca(2+)</name>
        <dbReference type="ChEBI" id="CHEBI:29108"/>
        <label>3</label>
    </ligand>
</feature>
<dbReference type="InterPro" id="IPR024079">
    <property type="entry name" value="MetalloPept_cat_dom_sf"/>
</dbReference>
<evidence type="ECO:0000256" key="20">
    <source>
        <dbReference type="PIRSR" id="PIRSR001191-2"/>
    </source>
</evidence>
<evidence type="ECO:0000256" key="4">
    <source>
        <dbReference type="ARBA" id="ARBA00022530"/>
    </source>
</evidence>
<dbReference type="GO" id="GO:0006508">
    <property type="term" value="P:proteolysis"/>
    <property type="evidence" value="ECO:0007669"/>
    <property type="project" value="UniProtKB-KW"/>
</dbReference>
<dbReference type="PIRSF" id="PIRSF001191">
    <property type="entry name" value="Peptidase_M10A_matrix"/>
    <property type="match status" value="1"/>
</dbReference>
<accession>A0A8B9Z9R3</accession>
<dbReference type="SMART" id="SM00120">
    <property type="entry name" value="HX"/>
    <property type="match status" value="4"/>
</dbReference>
<evidence type="ECO:0000256" key="16">
    <source>
        <dbReference type="ARBA" id="ARBA00023157"/>
    </source>
</evidence>
<protein>
    <recommendedName>
        <fullName evidence="17">Stromelysin-3</fullName>
    </recommendedName>
    <alternativeName>
        <fullName evidence="18">Matrix metalloproteinase-11</fullName>
    </alternativeName>
</protein>
<feature type="binding site" evidence="20">
    <location>
        <position position="250"/>
    </location>
    <ligand>
        <name>Zn(2+)</name>
        <dbReference type="ChEBI" id="CHEBI:29105"/>
        <label>2</label>
        <note>catalytic</note>
    </ligand>
</feature>
<dbReference type="PRINTS" id="PR00138">
    <property type="entry name" value="MATRIXIN"/>
</dbReference>
<feature type="binding site" evidence="21">
    <location>
        <position position="217"/>
    </location>
    <ligand>
        <name>Zn(2+)</name>
        <dbReference type="ChEBI" id="CHEBI:29105"/>
        <label>1</label>
    </ligand>
</feature>
<evidence type="ECO:0000256" key="8">
    <source>
        <dbReference type="ARBA" id="ARBA00022729"/>
    </source>
</evidence>
<keyword evidence="16" id="KW-1015">Disulfide bond</keyword>
<feature type="binding site" evidence="21">
    <location>
        <position position="215"/>
    </location>
    <ligand>
        <name>Ca(2+)</name>
        <dbReference type="ChEBI" id="CHEBI:29108"/>
        <label>2</label>
    </ligand>
</feature>
<keyword evidence="3" id="KW-0964">Secreted</keyword>
<dbReference type="InterPro" id="IPR000585">
    <property type="entry name" value="Hemopexin-like_dom"/>
</dbReference>
<dbReference type="GO" id="GO:0031012">
    <property type="term" value="C:extracellular matrix"/>
    <property type="evidence" value="ECO:0007669"/>
    <property type="project" value="InterPro"/>
</dbReference>
<dbReference type="PANTHER" id="PTHR10201:SF20">
    <property type="entry name" value="STROMELYSIN-3"/>
    <property type="match status" value="1"/>
</dbReference>
<evidence type="ECO:0000256" key="1">
    <source>
        <dbReference type="ARBA" id="ARBA00004498"/>
    </source>
</evidence>
<evidence type="ECO:0000313" key="26">
    <source>
        <dbReference type="Proteomes" id="UP000694400"/>
    </source>
</evidence>
<reference evidence="25" key="1">
    <citation type="submission" date="2019-08" db="EMBL/GenBank/DDBJ databases">
        <title>Three high-quality genomes provides insights into domestication of ducks.</title>
        <authorList>
            <person name="Hou Z.C."/>
            <person name="Zhu F."/>
            <person name="Yin Z.T."/>
            <person name="Zhang F."/>
        </authorList>
    </citation>
    <scope>NUCLEOTIDE SEQUENCE [LARGE SCALE GENOMIC DNA]</scope>
</reference>
<evidence type="ECO:0000256" key="17">
    <source>
        <dbReference type="ARBA" id="ARBA00072034"/>
    </source>
</evidence>
<dbReference type="InterPro" id="IPR018486">
    <property type="entry name" value="Hemopexin_CS"/>
</dbReference>
<evidence type="ECO:0000256" key="21">
    <source>
        <dbReference type="PIRSR" id="PIRSR621190-2"/>
    </source>
</evidence>
<evidence type="ECO:0000256" key="6">
    <source>
        <dbReference type="ARBA" id="ARBA00022685"/>
    </source>
</evidence>
<evidence type="ECO:0000256" key="11">
    <source>
        <dbReference type="ARBA" id="ARBA00022833"/>
    </source>
</evidence>
<dbReference type="PROSITE" id="PS00024">
    <property type="entry name" value="HEMOPEXIN"/>
    <property type="match status" value="1"/>
</dbReference>
<sequence length="514" mass="57874">MNGGYLWGAGRALAAGEQPRERWNSPVQGCCVQTSTTASRPLFPVPESRLCFCPLGRGSKTSPLEGAESLAAAERPRGPACPPRASPWGQGEQAARWNPPRCGVPDLPALPDGQNGRNRQKRFVLSGGRWDKTDLTYKIIRFPWQLVKAKVRRTIEEALKVWSDVTPLTFTEVQEGRADIVIDFTRYWHGDNLPFDGPGGILAHAFFPKTHREGDVHFDYDETWTIGNNLGTDLLQVAAHEFGHVLGLQHTAVSKSLMSPFYIFRYPLSLSEDDKQGIQYLYGKPKLDPEPTPTQPAELPQPDLETNEITNVESVQPDACDTAFDAAATIRGELFFFTSRYVWRLRAGKLQAGYPALASRHWQGIPSSVDATFEDPLGNIWFFQDSQYWIYDGERRVSGPTPIVELGLPASPVQAALVWGAEKNKIYIFSGGNYWRFNPHTRQVDNIYPRTMADWRGVPQEIDAAFQDEFGFAYFLRGRDYWKFDPVQVKVLEGYPRPISQDFFSCTPSSNSFR</sequence>
<dbReference type="GO" id="GO:0008270">
    <property type="term" value="F:zinc ion binding"/>
    <property type="evidence" value="ECO:0007669"/>
    <property type="project" value="InterPro"/>
</dbReference>
<dbReference type="SMART" id="SM00235">
    <property type="entry name" value="ZnMc"/>
    <property type="match status" value="1"/>
</dbReference>
<reference evidence="25" key="3">
    <citation type="submission" date="2025-09" db="UniProtKB">
        <authorList>
            <consortium name="Ensembl"/>
        </authorList>
    </citation>
    <scope>IDENTIFICATION</scope>
</reference>
<evidence type="ECO:0000256" key="10">
    <source>
        <dbReference type="ARBA" id="ARBA00022801"/>
    </source>
</evidence>
<feature type="binding site" evidence="20">
    <location>
        <position position="244"/>
    </location>
    <ligand>
        <name>Zn(2+)</name>
        <dbReference type="ChEBI" id="CHEBI:29105"/>
        <label>2</label>
        <note>catalytic</note>
    </ligand>
</feature>
<feature type="binding site" evidence="21">
    <location>
        <position position="191"/>
    </location>
    <ligand>
        <name>Zn(2+)</name>
        <dbReference type="ChEBI" id="CHEBI:29105"/>
        <label>1</label>
    </ligand>
</feature>
<evidence type="ECO:0000256" key="3">
    <source>
        <dbReference type="ARBA" id="ARBA00022525"/>
    </source>
</evidence>
<evidence type="ECO:0000256" key="13">
    <source>
        <dbReference type="ARBA" id="ARBA00023049"/>
    </source>
</evidence>
<dbReference type="InterPro" id="IPR001818">
    <property type="entry name" value="Pept_M10_metallopeptidase"/>
</dbReference>
<evidence type="ECO:0000256" key="15">
    <source>
        <dbReference type="ARBA" id="ARBA00023145"/>
    </source>
</evidence>
<evidence type="ECO:0000256" key="19">
    <source>
        <dbReference type="PIRSR" id="PIRSR001191-1"/>
    </source>
</evidence>
<organism evidence="25 26">
    <name type="scientific">Anas platyrhynchos</name>
    <name type="common">Mallard</name>
    <name type="synonym">Anas boschas</name>
    <dbReference type="NCBI Taxonomy" id="8839"/>
    <lineage>
        <taxon>Eukaryota</taxon>
        <taxon>Metazoa</taxon>
        <taxon>Chordata</taxon>
        <taxon>Craniata</taxon>
        <taxon>Vertebrata</taxon>
        <taxon>Euteleostomi</taxon>
        <taxon>Archelosauria</taxon>
        <taxon>Archosauria</taxon>
        <taxon>Dinosauria</taxon>
        <taxon>Saurischia</taxon>
        <taxon>Theropoda</taxon>
        <taxon>Coelurosauria</taxon>
        <taxon>Aves</taxon>
        <taxon>Neognathae</taxon>
        <taxon>Galloanserae</taxon>
        <taxon>Anseriformes</taxon>
        <taxon>Anatidae</taxon>
        <taxon>Anatinae</taxon>
        <taxon>Anas</taxon>
    </lineage>
</organism>
<feature type="binding site" evidence="21">
    <location>
        <position position="222"/>
    </location>
    <ligand>
        <name>Ca(2+)</name>
        <dbReference type="ChEBI" id="CHEBI:29108"/>
        <label>1</label>
    </ligand>
</feature>
<dbReference type="FunFam" id="3.40.390.10:FF:000020">
    <property type="entry name" value="Stromelysin-3 preproprotein"/>
    <property type="match status" value="1"/>
</dbReference>
<evidence type="ECO:0000256" key="18">
    <source>
        <dbReference type="ARBA" id="ARBA00076354"/>
    </source>
</evidence>
<feature type="binding site" evidence="21">
    <location>
        <position position="325"/>
    </location>
    <ligand>
        <name>Ca(2+)</name>
        <dbReference type="ChEBI" id="CHEBI:29108"/>
        <label>4</label>
    </ligand>
</feature>
<feature type="binding site" description="in inhibited form" evidence="21">
    <location>
        <position position="102"/>
    </location>
    <ligand>
        <name>Zn(2+)</name>
        <dbReference type="ChEBI" id="CHEBI:29105"/>
        <label>2</label>
        <note>catalytic</note>
    </ligand>
</feature>
<feature type="binding site" evidence="21">
    <location>
        <position position="196"/>
    </location>
    <ligand>
        <name>Ca(2+)</name>
        <dbReference type="ChEBI" id="CHEBI:29108"/>
        <label>3</label>
    </ligand>
</feature>
<dbReference type="InterPro" id="IPR021190">
    <property type="entry name" value="Pept_M10A"/>
</dbReference>
<evidence type="ECO:0000259" key="24">
    <source>
        <dbReference type="SMART" id="SM00235"/>
    </source>
</evidence>
<keyword evidence="7 20" id="KW-0479">Metal-binding</keyword>
<comment type="cofactor">
    <cofactor evidence="21">
        <name>Zn(2+)</name>
        <dbReference type="ChEBI" id="CHEBI:29105"/>
    </cofactor>
    <text evidence="21">Binds 2 Zn(2+) ions per subunit.</text>
</comment>
<feature type="repeat" description="Hemopexin" evidence="22">
    <location>
        <begin position="366"/>
        <end position="404"/>
    </location>
</feature>
<dbReference type="InterPro" id="IPR033739">
    <property type="entry name" value="M10A_MMP"/>
</dbReference>
<feature type="domain" description="Peptidase metallopeptidase" evidence="24">
    <location>
        <begin position="126"/>
        <end position="284"/>
    </location>
</feature>
<dbReference type="AlphaFoldDB" id="A0A8B9Z9R3"/>
<feature type="binding site" evidence="21">
    <location>
        <position position="189"/>
    </location>
    <ligand>
        <name>Zn(2+)</name>
        <dbReference type="ChEBI" id="CHEBI:29105"/>
        <label>1</label>
    </ligand>
</feature>
<dbReference type="PROSITE" id="PS51642">
    <property type="entry name" value="HEMOPEXIN_2"/>
    <property type="match status" value="4"/>
</dbReference>
<keyword evidence="4" id="KW-0272">Extracellular matrix</keyword>
<feature type="binding site" evidence="21">
    <location>
        <position position="179"/>
    </location>
    <ligand>
        <name>Ca(2+)</name>
        <dbReference type="ChEBI" id="CHEBI:29108"/>
        <label>2</label>
    </ligand>
</feature>
<dbReference type="Proteomes" id="UP000694400">
    <property type="component" value="Chromosome 17"/>
</dbReference>
<comment type="cofactor">
    <cofactor evidence="21">
        <name>Ca(2+)</name>
        <dbReference type="ChEBI" id="CHEBI:29108"/>
    </cofactor>
    <text evidence="21">Can bind about 5 Ca(2+) ions per subunit.</text>
</comment>
<dbReference type="PANTHER" id="PTHR10201">
    <property type="entry name" value="MATRIX METALLOPROTEINASE"/>
    <property type="match status" value="1"/>
</dbReference>
<evidence type="ECO:0000313" key="25">
    <source>
        <dbReference type="Ensembl" id="ENSAPLP00020007646.1"/>
    </source>
</evidence>
<keyword evidence="5" id="KW-0645">Protease</keyword>
<feature type="repeat" description="Hemopexin" evidence="22">
    <location>
        <begin position="459"/>
        <end position="506"/>
    </location>
</feature>
<dbReference type="CDD" id="cd00094">
    <property type="entry name" value="HX"/>
    <property type="match status" value="1"/>
</dbReference>
<evidence type="ECO:0000256" key="14">
    <source>
        <dbReference type="ARBA" id="ARBA00023105"/>
    </source>
</evidence>
<keyword evidence="10" id="KW-0378">Hydrolase</keyword>
<dbReference type="Gene3D" id="2.110.10.10">
    <property type="entry name" value="Hemopexin-like domain"/>
    <property type="match status" value="1"/>
</dbReference>
<feature type="repeat" description="Hemopexin" evidence="22">
    <location>
        <begin position="317"/>
        <end position="365"/>
    </location>
</feature>
<keyword evidence="13" id="KW-0482">Metalloprotease</keyword>
<feature type="binding site" evidence="21">
    <location>
        <position position="463"/>
    </location>
    <ligand>
        <name>Ca(2+)</name>
        <dbReference type="ChEBI" id="CHEBI:29108"/>
        <label>4</label>
    </ligand>
</feature>
<dbReference type="GO" id="GO:0030574">
    <property type="term" value="P:collagen catabolic process"/>
    <property type="evidence" value="ECO:0007669"/>
    <property type="project" value="UniProtKB-KW"/>
</dbReference>
<feature type="binding site" evidence="21">
    <location>
        <position position="370"/>
    </location>
    <ligand>
        <name>Ca(2+)</name>
        <dbReference type="ChEBI" id="CHEBI:29108"/>
        <label>4</label>
    </ligand>
</feature>
<dbReference type="GO" id="GO:0005615">
    <property type="term" value="C:extracellular space"/>
    <property type="evidence" value="ECO:0007669"/>
    <property type="project" value="TreeGrafter"/>
</dbReference>
<name>A0A8B9Z9R3_ANAPL</name>
<keyword evidence="9" id="KW-0677">Repeat</keyword>
<dbReference type="InterPro" id="IPR021158">
    <property type="entry name" value="Pept_M10A_Zn_BS"/>
</dbReference>
<feature type="repeat" description="Hemopexin" evidence="22">
    <location>
        <begin position="410"/>
        <end position="458"/>
    </location>
</feature>
<dbReference type="InterPro" id="IPR036375">
    <property type="entry name" value="Hemopexin-like_dom_sf"/>
</dbReference>
<evidence type="ECO:0000256" key="12">
    <source>
        <dbReference type="ARBA" id="ARBA00022837"/>
    </source>
</evidence>
<evidence type="ECO:0000256" key="22">
    <source>
        <dbReference type="PROSITE-ProRule" id="PRU01011"/>
    </source>
</evidence>
<keyword evidence="11 20" id="KW-0862">Zinc</keyword>
<comment type="similarity">
    <text evidence="2">Belongs to the peptidase M10A family.</text>
</comment>
<reference evidence="25" key="2">
    <citation type="submission" date="2025-08" db="UniProtKB">
        <authorList>
            <consortium name="Ensembl"/>
        </authorList>
    </citation>
    <scope>IDENTIFICATION</scope>
</reference>
<evidence type="ECO:0000256" key="7">
    <source>
        <dbReference type="ARBA" id="ARBA00022723"/>
    </source>
</evidence>
<dbReference type="Ensembl" id="ENSAPLT00020008230.1">
    <property type="protein sequence ID" value="ENSAPLP00020007646.1"/>
    <property type="gene ID" value="ENSAPLG00020005634.1"/>
</dbReference>
<dbReference type="InterPro" id="IPR006026">
    <property type="entry name" value="Peptidase_Metallo"/>
</dbReference>
<keyword evidence="12 21" id="KW-0106">Calcium</keyword>
<dbReference type="SUPFAM" id="SSF50923">
    <property type="entry name" value="Hemopexin-like domain"/>
    <property type="match status" value="1"/>
</dbReference>
<feature type="binding site" evidence="21">
    <location>
        <position position="204"/>
    </location>
    <ligand>
        <name>Zn(2+)</name>
        <dbReference type="ChEBI" id="CHEBI:29105"/>
        <label>1</label>
    </ligand>
</feature>
<dbReference type="PROSITE" id="PS00546">
    <property type="entry name" value="CYSTEINE_SWITCH"/>
    <property type="match status" value="1"/>
</dbReference>
<dbReference type="Pfam" id="PF00413">
    <property type="entry name" value="Peptidase_M10"/>
    <property type="match status" value="1"/>
</dbReference>
<dbReference type="Pfam" id="PF00045">
    <property type="entry name" value="Hemopexin"/>
    <property type="match status" value="4"/>
</dbReference>
<feature type="binding site" evidence="21">
    <location>
        <position position="222"/>
    </location>
    <ligand>
        <name>Ca(2+)</name>
        <dbReference type="ChEBI" id="CHEBI:29108"/>
        <label>3</label>
    </ligand>
</feature>
<evidence type="ECO:0000256" key="5">
    <source>
        <dbReference type="ARBA" id="ARBA00022670"/>
    </source>
</evidence>
<dbReference type="SUPFAM" id="SSF55486">
    <property type="entry name" value="Metalloproteases ('zincins'), catalytic domain"/>
    <property type="match status" value="1"/>
</dbReference>
<keyword evidence="15" id="KW-0865">Zymogen</keyword>
<evidence type="ECO:0000256" key="2">
    <source>
        <dbReference type="ARBA" id="ARBA00010370"/>
    </source>
</evidence>
<feature type="region of interest" description="Disordered" evidence="23">
    <location>
        <begin position="63"/>
        <end position="96"/>
    </location>
</feature>
<dbReference type="GO" id="GO:0030198">
    <property type="term" value="P:extracellular matrix organization"/>
    <property type="evidence" value="ECO:0007669"/>
    <property type="project" value="UniProtKB-ARBA"/>
</dbReference>
<feature type="active site" evidence="19">
    <location>
        <position position="241"/>
    </location>
</feature>
<dbReference type="InterPro" id="IPR018487">
    <property type="entry name" value="Hemopexin-like_repeat"/>
</dbReference>
<comment type="subcellular location">
    <subcellularLocation>
        <location evidence="1">Secreted</location>
        <location evidence="1">Extracellular space</location>
        <location evidence="1">Extracellular matrix</location>
    </subcellularLocation>
</comment>
<keyword evidence="14" id="KW-0177">Collagen degradation</keyword>
<evidence type="ECO:0000256" key="9">
    <source>
        <dbReference type="ARBA" id="ARBA00022737"/>
    </source>
</evidence>
<proteinExistence type="inferred from homology"/>
<evidence type="ECO:0000256" key="23">
    <source>
        <dbReference type="SAM" id="MobiDB-lite"/>
    </source>
</evidence>
<feature type="binding site" evidence="21">
    <location>
        <position position="258"/>
    </location>
    <ligand>
        <name>Zn(2+)</name>
        <dbReference type="ChEBI" id="CHEBI:29105"/>
        <label>2</label>
        <note>catalytic</note>
    </ligand>
</feature>
<feature type="binding site" evidence="20">
    <location>
        <position position="240"/>
    </location>
    <ligand>
        <name>Zn(2+)</name>
        <dbReference type="ChEBI" id="CHEBI:29105"/>
        <label>2</label>
        <note>catalytic</note>
    </ligand>
</feature>
<keyword evidence="8" id="KW-0732">Signal</keyword>
<feature type="binding site" evidence="21">
    <location>
        <position position="219"/>
    </location>
    <ligand>
        <name>Ca(2+)</name>
        <dbReference type="ChEBI" id="CHEBI:29108"/>
        <label>3</label>
    </ligand>
</feature>